<sequence length="137" mass="15286">MSDTASDEFLQPLRDAIVNKPPYISGTLPLSPDDFRLHYLDQGTPSYIDFADASEEQLVALASACQPASFGINQSDVLDESYRKAGKLDASQFSTPIVPERTELITFIREELLDDEDSPRPVKVELYKLNVHAEELP</sequence>
<accession>A0A4Z0AAD0</accession>
<dbReference type="OrthoDB" id="27483at2759"/>
<evidence type="ECO:0000313" key="2">
    <source>
        <dbReference type="Proteomes" id="UP000298061"/>
    </source>
</evidence>
<gene>
    <name evidence="1" type="ORF">EWM64_g802</name>
</gene>
<proteinExistence type="predicted"/>
<protein>
    <submittedName>
        <fullName evidence="1">Uncharacterized protein</fullName>
    </submittedName>
</protein>
<keyword evidence="2" id="KW-1185">Reference proteome</keyword>
<dbReference type="EMBL" id="SFCI01000044">
    <property type="protein sequence ID" value="TFY83214.1"/>
    <property type="molecule type" value="Genomic_DNA"/>
</dbReference>
<organism evidence="1 2">
    <name type="scientific">Hericium alpestre</name>
    <dbReference type="NCBI Taxonomy" id="135208"/>
    <lineage>
        <taxon>Eukaryota</taxon>
        <taxon>Fungi</taxon>
        <taxon>Dikarya</taxon>
        <taxon>Basidiomycota</taxon>
        <taxon>Agaricomycotina</taxon>
        <taxon>Agaricomycetes</taxon>
        <taxon>Russulales</taxon>
        <taxon>Hericiaceae</taxon>
        <taxon>Hericium</taxon>
    </lineage>
</organism>
<evidence type="ECO:0000313" key="1">
    <source>
        <dbReference type="EMBL" id="TFY83214.1"/>
    </source>
</evidence>
<dbReference type="Proteomes" id="UP000298061">
    <property type="component" value="Unassembled WGS sequence"/>
</dbReference>
<dbReference type="AlphaFoldDB" id="A0A4Z0AAD0"/>
<comment type="caution">
    <text evidence="1">The sequence shown here is derived from an EMBL/GenBank/DDBJ whole genome shotgun (WGS) entry which is preliminary data.</text>
</comment>
<name>A0A4Z0AAD0_9AGAM</name>
<dbReference type="STRING" id="135208.A0A4Z0AAD0"/>
<reference evidence="1 2" key="1">
    <citation type="submission" date="2019-02" db="EMBL/GenBank/DDBJ databases">
        <title>Genome sequencing of the rare red list fungi Hericium alpestre (H. flagellum).</title>
        <authorList>
            <person name="Buettner E."/>
            <person name="Kellner H."/>
        </authorList>
    </citation>
    <scope>NUCLEOTIDE SEQUENCE [LARGE SCALE GENOMIC DNA]</scope>
    <source>
        <strain evidence="1 2">DSM 108284</strain>
    </source>
</reference>